<dbReference type="CDD" id="cd01609">
    <property type="entry name" value="RNAP_beta'_N"/>
    <property type="match status" value="1"/>
</dbReference>
<evidence type="ECO:0000256" key="8">
    <source>
        <dbReference type="ARBA" id="ARBA00023163"/>
    </source>
</evidence>
<dbReference type="InterPro" id="IPR007081">
    <property type="entry name" value="RNA_pol_Rpb1_5"/>
</dbReference>
<evidence type="ECO:0000256" key="7">
    <source>
        <dbReference type="ARBA" id="ARBA00022842"/>
    </source>
</evidence>
<protein>
    <recommendedName>
        <fullName evidence="10">DNA-directed RNA polymerase subunit beta'</fullName>
        <shortName evidence="10">RNAP subunit beta'</shortName>
        <ecNumber evidence="10">2.7.7.6</ecNumber>
    </recommendedName>
    <alternativeName>
        <fullName evidence="10">RNA polymerase subunit beta'</fullName>
    </alternativeName>
    <alternativeName>
        <fullName evidence="10">Transcriptase subunit beta'</fullName>
    </alternativeName>
</protein>
<proteinExistence type="inferred from homology"/>
<feature type="binding site" evidence="10">
    <location>
        <position position="85"/>
    </location>
    <ligand>
        <name>Zn(2+)</name>
        <dbReference type="ChEBI" id="CHEBI:29105"/>
        <label>1</label>
    </ligand>
</feature>
<comment type="cofactor">
    <cofactor evidence="10">
        <name>Zn(2+)</name>
        <dbReference type="ChEBI" id="CHEBI:29105"/>
    </cofactor>
    <text evidence="10">Binds 2 Zn(2+) ions per subunit.</text>
</comment>
<name>A0A9D5Q7K4_9BACT</name>
<dbReference type="FunFam" id="4.10.860.120:FF:000001">
    <property type="entry name" value="DNA-directed RNA polymerase subunit beta"/>
    <property type="match status" value="1"/>
</dbReference>
<keyword evidence="3 10" id="KW-0808">Transferase</keyword>
<dbReference type="GO" id="GO:0008270">
    <property type="term" value="F:zinc ion binding"/>
    <property type="evidence" value="ECO:0007669"/>
    <property type="project" value="UniProtKB-UniRule"/>
</dbReference>
<dbReference type="Gene3D" id="1.10.274.100">
    <property type="entry name" value="RNA polymerase Rpb1, domain 3"/>
    <property type="match status" value="1"/>
</dbReference>
<keyword evidence="8 10" id="KW-0804">Transcription</keyword>
<evidence type="ECO:0000256" key="6">
    <source>
        <dbReference type="ARBA" id="ARBA00022833"/>
    </source>
</evidence>
<dbReference type="InterPro" id="IPR007083">
    <property type="entry name" value="RNA_pol_Rpb1_4"/>
</dbReference>
<dbReference type="InterPro" id="IPR038120">
    <property type="entry name" value="Rpb1_funnel_sf"/>
</dbReference>
<keyword evidence="2 10" id="KW-0240">DNA-directed RNA polymerase</keyword>
<reference evidence="13" key="1">
    <citation type="submission" date="2019-11" db="EMBL/GenBank/DDBJ databases">
        <title>Microbial mats filling the niche in hypersaline microbial mats.</title>
        <authorList>
            <person name="Wong H.L."/>
            <person name="Macleod F.I."/>
            <person name="White R.A. III"/>
            <person name="Burns B.P."/>
        </authorList>
    </citation>
    <scope>NUCLEOTIDE SEQUENCE</scope>
    <source>
        <strain evidence="13">Rbin_158</strain>
    </source>
</reference>
<dbReference type="FunFam" id="1.10.150.390:FF:000002">
    <property type="entry name" value="DNA-directed RNA polymerase subunit beta"/>
    <property type="match status" value="1"/>
</dbReference>
<feature type="binding site" evidence="10">
    <location>
        <position position="464"/>
    </location>
    <ligand>
        <name>Mg(2+)</name>
        <dbReference type="ChEBI" id="CHEBI:18420"/>
    </ligand>
</feature>
<feature type="binding site" evidence="10">
    <location>
        <position position="70"/>
    </location>
    <ligand>
        <name>Zn(2+)</name>
        <dbReference type="ChEBI" id="CHEBI:29105"/>
        <label>1</label>
    </ligand>
</feature>
<dbReference type="Gene3D" id="1.10.132.30">
    <property type="match status" value="1"/>
</dbReference>
<evidence type="ECO:0000256" key="2">
    <source>
        <dbReference type="ARBA" id="ARBA00022478"/>
    </source>
</evidence>
<dbReference type="Pfam" id="PF04997">
    <property type="entry name" value="RNA_pol_Rpb1_1"/>
    <property type="match status" value="1"/>
</dbReference>
<comment type="caution">
    <text evidence="13">The sequence shown here is derived from an EMBL/GenBank/DDBJ whole genome shotgun (WGS) entry which is preliminary data.</text>
</comment>
<evidence type="ECO:0000256" key="11">
    <source>
        <dbReference type="RuleBase" id="RU004279"/>
    </source>
</evidence>
<feature type="binding site" evidence="10">
    <location>
        <position position="991"/>
    </location>
    <ligand>
        <name>Zn(2+)</name>
        <dbReference type="ChEBI" id="CHEBI:29105"/>
        <label>2</label>
    </ligand>
</feature>
<feature type="binding site" evidence="10">
    <location>
        <position position="917"/>
    </location>
    <ligand>
        <name>Zn(2+)</name>
        <dbReference type="ChEBI" id="CHEBI:29105"/>
        <label>2</label>
    </ligand>
</feature>
<keyword evidence="7 10" id="KW-0460">Magnesium</keyword>
<dbReference type="PANTHER" id="PTHR19376">
    <property type="entry name" value="DNA-DIRECTED RNA POLYMERASE"/>
    <property type="match status" value="1"/>
</dbReference>
<dbReference type="FunFam" id="1.10.132.30:FF:000003">
    <property type="entry name" value="DNA-directed RNA polymerase subunit beta"/>
    <property type="match status" value="1"/>
</dbReference>
<evidence type="ECO:0000256" key="3">
    <source>
        <dbReference type="ARBA" id="ARBA00022679"/>
    </source>
</evidence>
<feature type="binding site" evidence="10">
    <location>
        <position position="88"/>
    </location>
    <ligand>
        <name>Zn(2+)</name>
        <dbReference type="ChEBI" id="CHEBI:29105"/>
        <label>1</label>
    </ligand>
</feature>
<dbReference type="GO" id="GO:0003677">
    <property type="term" value="F:DNA binding"/>
    <property type="evidence" value="ECO:0007669"/>
    <property type="project" value="UniProtKB-UniRule"/>
</dbReference>
<dbReference type="HAMAP" id="MF_01322">
    <property type="entry name" value="RNApol_bact_RpoC"/>
    <property type="match status" value="1"/>
</dbReference>
<dbReference type="GO" id="GO:0006351">
    <property type="term" value="P:DNA-templated transcription"/>
    <property type="evidence" value="ECO:0007669"/>
    <property type="project" value="UniProtKB-UniRule"/>
</dbReference>
<dbReference type="InterPro" id="IPR006592">
    <property type="entry name" value="RNA_pol_N"/>
</dbReference>
<evidence type="ECO:0000313" key="14">
    <source>
        <dbReference type="Proteomes" id="UP000649604"/>
    </source>
</evidence>
<evidence type="ECO:0000256" key="10">
    <source>
        <dbReference type="HAMAP-Rule" id="MF_01322"/>
    </source>
</evidence>
<comment type="cofactor">
    <cofactor evidence="10">
        <name>Mg(2+)</name>
        <dbReference type="ChEBI" id="CHEBI:18420"/>
    </cofactor>
    <text evidence="10">Binds 1 Mg(2+) ion per subunit.</text>
</comment>
<evidence type="ECO:0000256" key="5">
    <source>
        <dbReference type="ARBA" id="ARBA00022723"/>
    </source>
</evidence>
<dbReference type="InterPro" id="IPR007080">
    <property type="entry name" value="RNA_pol_Rpb1_1"/>
</dbReference>
<dbReference type="Pfam" id="PF05000">
    <property type="entry name" value="RNA_pol_Rpb1_4"/>
    <property type="match status" value="1"/>
</dbReference>
<dbReference type="InterPro" id="IPR000722">
    <property type="entry name" value="RNA_pol_asu"/>
</dbReference>
<dbReference type="InterPro" id="IPR036034">
    <property type="entry name" value="PDZ_sf"/>
</dbReference>
<feature type="binding site" evidence="10">
    <location>
        <position position="72"/>
    </location>
    <ligand>
        <name>Zn(2+)</name>
        <dbReference type="ChEBI" id="CHEBI:29105"/>
        <label>1</label>
    </ligand>
</feature>
<comment type="catalytic activity">
    <reaction evidence="9 10 11">
        <text>RNA(n) + a ribonucleoside 5'-triphosphate = RNA(n+1) + diphosphate</text>
        <dbReference type="Rhea" id="RHEA:21248"/>
        <dbReference type="Rhea" id="RHEA-COMP:14527"/>
        <dbReference type="Rhea" id="RHEA-COMP:17342"/>
        <dbReference type="ChEBI" id="CHEBI:33019"/>
        <dbReference type="ChEBI" id="CHEBI:61557"/>
        <dbReference type="ChEBI" id="CHEBI:140395"/>
        <dbReference type="EC" id="2.7.7.6"/>
    </reaction>
</comment>
<feature type="binding site" evidence="10">
    <location>
        <position position="462"/>
    </location>
    <ligand>
        <name>Mg(2+)</name>
        <dbReference type="ChEBI" id="CHEBI:18420"/>
    </ligand>
</feature>
<dbReference type="Gene3D" id="4.10.860.120">
    <property type="entry name" value="RNA polymerase II, clamp domain"/>
    <property type="match status" value="1"/>
</dbReference>
<sequence length="1474" mass="164474">MQDFLEFFKRPTDGTDFDAIRIGIASPQKIREWSFGEVKKSETINYRTFKPERDGLFCAKIFGPVKDWECLCGKYKRIRHRGVVCEKCGVEVTQAKVRRERMGHIELACPVSHIWFFKGLPSRIGQLLDMPVKKLETILYFENYVVLDPGETDLDQKQLLTEEQYRSLSEDPAYGGRFKAGIGAEAIRELLRKIDIEVLANELREQLKVETSIQKKKKLTKRLKVVEAFRKSECAPGNMILEVIPVIPPELRPLVPLDGGRFATSDLNDLYRRVINRNNRLKRLQELKAPEVIIRNEKRMLQESVDALFDNGRRGRVLRGSKNRPLKSLSDMLKGKQGRFRQNLLGKRVDYSGRSVIVVGPELKLHQCGLPEKMAMELFKPFIFNRLQEKGFATTIKNAQKMVERETAEVWEVLEEVVKEHPVLLNRAPTLHRAGIQAFEPVLVGGKAIRIHPLVCAAFNADFDGDQMAVHVPLSIEAQVEAKILMMATSNLLSPANGSPLALPSQDMVLGIYYLTKDSVRKDTVQYYDTPSDSQIHSVSFSLRDLLPQDSDAPSLSSTNAGVVFAQQNGHVVAEDVTDGGAAKQSGLPAGAIIAEINGKPVHRLVDCCRASQPKAFASASEVIIAYNDKRVSLLEPIRLRLVSQRTSGDGTNENSAPQSRMIDTTVGRVIFNQMLPDDYPFINKQMDKKSLSRIITDIHLQYGNELTVEILDKLKELGFKYSTMSGLSIGIDDMQVPQRKLDLIQQAQEEVNQVYQQYNNGVITNGERYNKVIDIWSKVTEQVAEEMFRELEQSESGAPAIAQDDEVRRQLDYEISSRTTFNPIFMMADSGARGSRQQIRQLAGMRGLMAKPSGEIIETPITANFREGLSVLQYFISTHGARKGLADTALKTADSGYLTRRLVDVSQDVTVTEYDCQTLDGIYVTPIVEGGEVIESLRDRIIGRVALEDILHPVTEEVLVRTNELIDEELAENIENAGLDHVLIRSVLTCQSKRGVCALCYGSNLATRHLVNLGEAVGIIAAQSIGEPGTQLTMRTFHIGGTASAVTEQSTLIARRSGTVRFHNVDCVRNREQKLSVRSKGGVIGVIRDDNGMEDHYPPLVYGATLLVDEGDHVEADQEIARWDPFTTPIIVETSGQSTIVLRDVLEGITMREEVDEVTGLTTKVIIDTTNESYQPRFVLKDAEGKTVDQKLLPTGANLQVNDGNVVFAGDIIAKIPRDTTKTKDITGGLPRVVELFEARKPKEQATISEIDGVVQFGEVSRGMRKIVVRNENGDEREYSVPRGTHINVREGDPVTAGEPLMDGPSNPHDILRVLGAKEVQKYLVDEVQQVYRLQGVNINDKHIEVIVRQMLRRVKITDPGDTVFLMDEYIDRFIFEEENQRMIAEDGKPASGRPLLLGITVASLSTDSFISAASFQETTRVLTEAAISGKTDELRGLKENVIVGRLIPAGTGDVQYRRRPIQVIPSFDSLPA</sequence>
<keyword evidence="6 10" id="KW-0862">Zinc</keyword>
<dbReference type="Proteomes" id="UP000649604">
    <property type="component" value="Unassembled WGS sequence"/>
</dbReference>
<dbReference type="InterPro" id="IPR042102">
    <property type="entry name" value="RNA_pol_Rpb1_3_sf"/>
</dbReference>
<dbReference type="CDD" id="cd02655">
    <property type="entry name" value="RNAP_beta'_C"/>
    <property type="match status" value="1"/>
</dbReference>
<dbReference type="GO" id="GO:0003899">
    <property type="term" value="F:DNA-directed RNA polymerase activity"/>
    <property type="evidence" value="ECO:0007669"/>
    <property type="project" value="UniProtKB-UniRule"/>
</dbReference>
<accession>A0A9D5Q7K4</accession>
<dbReference type="InterPro" id="IPR044893">
    <property type="entry name" value="RNA_pol_Rpb1_clamp_domain"/>
</dbReference>
<dbReference type="Pfam" id="PF04998">
    <property type="entry name" value="RNA_pol_Rpb1_5"/>
    <property type="match status" value="1"/>
</dbReference>
<comment type="function">
    <text evidence="10 11">DNA-dependent RNA polymerase catalyzes the transcription of DNA into RNA using the four ribonucleoside triphosphates as substrates.</text>
</comment>
<feature type="binding site" evidence="10">
    <location>
        <position position="1001"/>
    </location>
    <ligand>
        <name>Zn(2+)</name>
        <dbReference type="ChEBI" id="CHEBI:29105"/>
        <label>2</label>
    </ligand>
</feature>
<dbReference type="EMBL" id="WJJP01000669">
    <property type="protein sequence ID" value="MBD3326985.1"/>
    <property type="molecule type" value="Genomic_DNA"/>
</dbReference>
<dbReference type="SUPFAM" id="SSF50156">
    <property type="entry name" value="PDZ domain-like"/>
    <property type="match status" value="1"/>
</dbReference>
<dbReference type="SUPFAM" id="SSF64484">
    <property type="entry name" value="beta and beta-prime subunits of DNA dependent RNA-polymerase"/>
    <property type="match status" value="1"/>
</dbReference>
<dbReference type="InterPro" id="IPR045867">
    <property type="entry name" value="DNA-dir_RpoC_beta_prime"/>
</dbReference>
<dbReference type="PANTHER" id="PTHR19376:SF54">
    <property type="entry name" value="DNA-DIRECTED RNA POLYMERASE SUBUNIT BETA"/>
    <property type="match status" value="1"/>
</dbReference>
<evidence type="ECO:0000256" key="1">
    <source>
        <dbReference type="ARBA" id="ARBA00006460"/>
    </source>
</evidence>
<organism evidence="13 14">
    <name type="scientific">candidate division KSB3 bacterium</name>
    <dbReference type="NCBI Taxonomy" id="2044937"/>
    <lineage>
        <taxon>Bacteria</taxon>
        <taxon>candidate division KSB3</taxon>
    </lineage>
</organism>
<dbReference type="GO" id="GO:0000428">
    <property type="term" value="C:DNA-directed RNA polymerase complex"/>
    <property type="evidence" value="ECO:0007669"/>
    <property type="project" value="UniProtKB-KW"/>
</dbReference>
<dbReference type="InterPro" id="IPR012754">
    <property type="entry name" value="DNA-dir_RpoC_beta_prime_bact"/>
</dbReference>
<dbReference type="Gene3D" id="2.40.50.100">
    <property type="match status" value="3"/>
</dbReference>
<dbReference type="Pfam" id="PF00623">
    <property type="entry name" value="RNA_pol_Rpb1_2"/>
    <property type="match status" value="1"/>
</dbReference>
<keyword evidence="5 10" id="KW-0479">Metal-binding</keyword>
<feature type="domain" description="RNA polymerase N-terminal" evidence="12">
    <location>
        <begin position="237"/>
        <end position="516"/>
    </location>
</feature>
<dbReference type="InterPro" id="IPR007066">
    <property type="entry name" value="RNA_pol_Rpb1_3"/>
</dbReference>
<comment type="subunit">
    <text evidence="10">The RNAP catalytic core consists of 2 alpha, 1 beta, 1 beta' and 1 omega subunit. When a sigma factor is associated with the core the holoenzyme is formed, which can initiate transcription.</text>
</comment>
<feature type="binding site" evidence="10">
    <location>
        <position position="466"/>
    </location>
    <ligand>
        <name>Mg(2+)</name>
        <dbReference type="ChEBI" id="CHEBI:18420"/>
    </ligand>
</feature>
<comment type="similarity">
    <text evidence="1 10 11">Belongs to the RNA polymerase beta' chain family.</text>
</comment>
<dbReference type="Gene3D" id="1.10.1790.20">
    <property type="match status" value="1"/>
</dbReference>
<dbReference type="Gene3D" id="2.40.40.20">
    <property type="match status" value="1"/>
</dbReference>
<keyword evidence="4 10" id="KW-0548">Nucleotidyltransferase</keyword>
<evidence type="ECO:0000256" key="9">
    <source>
        <dbReference type="ARBA" id="ARBA00048552"/>
    </source>
</evidence>
<dbReference type="SMART" id="SM00663">
    <property type="entry name" value="RPOLA_N"/>
    <property type="match status" value="1"/>
</dbReference>
<evidence type="ECO:0000313" key="13">
    <source>
        <dbReference type="EMBL" id="MBD3326985.1"/>
    </source>
</evidence>
<dbReference type="Gene3D" id="1.10.150.390">
    <property type="match status" value="1"/>
</dbReference>
<dbReference type="EC" id="2.7.7.6" evidence="10"/>
<evidence type="ECO:0000259" key="12">
    <source>
        <dbReference type="SMART" id="SM00663"/>
    </source>
</evidence>
<dbReference type="Gene3D" id="1.10.40.90">
    <property type="match status" value="1"/>
</dbReference>
<dbReference type="GO" id="GO:0000287">
    <property type="term" value="F:magnesium ion binding"/>
    <property type="evidence" value="ECO:0007669"/>
    <property type="project" value="UniProtKB-UniRule"/>
</dbReference>
<dbReference type="Pfam" id="PF04983">
    <property type="entry name" value="RNA_pol_Rpb1_3"/>
    <property type="match status" value="2"/>
</dbReference>
<evidence type="ECO:0000256" key="4">
    <source>
        <dbReference type="ARBA" id="ARBA00022695"/>
    </source>
</evidence>
<feature type="binding site" evidence="10">
    <location>
        <position position="998"/>
    </location>
    <ligand>
        <name>Zn(2+)</name>
        <dbReference type="ChEBI" id="CHEBI:29105"/>
        <label>2</label>
    </ligand>
</feature>
<gene>
    <name evidence="10" type="primary">rpoC</name>
    <name evidence="13" type="ORF">GF339_20535</name>
</gene>